<evidence type="ECO:0000313" key="1">
    <source>
        <dbReference type="EMBL" id="TFK63307.1"/>
    </source>
</evidence>
<proteinExistence type="predicted"/>
<dbReference type="Proteomes" id="UP000308600">
    <property type="component" value="Unassembled WGS sequence"/>
</dbReference>
<gene>
    <name evidence="1" type="ORF">BDN72DRAFT_862221</name>
</gene>
<organism evidence="1 2">
    <name type="scientific">Pluteus cervinus</name>
    <dbReference type="NCBI Taxonomy" id="181527"/>
    <lineage>
        <taxon>Eukaryota</taxon>
        <taxon>Fungi</taxon>
        <taxon>Dikarya</taxon>
        <taxon>Basidiomycota</taxon>
        <taxon>Agaricomycotina</taxon>
        <taxon>Agaricomycetes</taxon>
        <taxon>Agaricomycetidae</taxon>
        <taxon>Agaricales</taxon>
        <taxon>Pluteineae</taxon>
        <taxon>Pluteaceae</taxon>
        <taxon>Pluteus</taxon>
    </lineage>
</organism>
<protein>
    <submittedName>
        <fullName evidence="1">Uncharacterized protein</fullName>
    </submittedName>
</protein>
<accession>A0ACD3AEN6</accession>
<dbReference type="EMBL" id="ML208530">
    <property type="protein sequence ID" value="TFK63307.1"/>
    <property type="molecule type" value="Genomic_DNA"/>
</dbReference>
<keyword evidence="2" id="KW-1185">Reference proteome</keyword>
<sequence>MFSVADVLNYLFIVVKWYDYFLFVPKRSSGQGLDTSSWAPPISSCQVVKVTRWDENNPLGFSLGTLSRQDLHSSSSTPKSIGQLAFLPLSMDLALWESKAMKPPSDSDLLVTIRPAPIAANINSAAIATEFYVWPNAFPSLSISWHFGGDLARGTAVQKGVGIGGPPLRGYMQPVSISGHWCLACCQLGIVKDDIGVKEAYFDLDSLLFPLSVPLEGTGQIQLPSKCTEDVNSQENFRLLYPFALHRWIRPSYPLSIARSPLSLQSGQRRPCSHCRLNYGRTPSCSPSSLLDRNATLHAISEVTHVDDTQTTIVVTPCLPAKGAVSVKQCARSSKGVQSASQHITIQPSPPNSTLSGSVFDDDRVVDVVDVIPSAEVRLYMLVNGTSSSLDAQFLPIFQILPPSDSIKVKLPSFFKLETYSKPCNLRAETRVPSTAIPSTSSARLIHPCYIIAHKPHQLGEVKRALEGGAMLLAASVNVLESETHL</sequence>
<name>A0ACD3AEN6_9AGAR</name>
<reference evidence="1 2" key="1">
    <citation type="journal article" date="2019" name="Nat. Ecol. Evol.">
        <title>Megaphylogeny resolves global patterns of mushroom evolution.</title>
        <authorList>
            <person name="Varga T."/>
            <person name="Krizsan K."/>
            <person name="Foldi C."/>
            <person name="Dima B."/>
            <person name="Sanchez-Garcia M."/>
            <person name="Sanchez-Ramirez S."/>
            <person name="Szollosi G.J."/>
            <person name="Szarkandi J.G."/>
            <person name="Papp V."/>
            <person name="Albert L."/>
            <person name="Andreopoulos W."/>
            <person name="Angelini C."/>
            <person name="Antonin V."/>
            <person name="Barry K.W."/>
            <person name="Bougher N.L."/>
            <person name="Buchanan P."/>
            <person name="Buyck B."/>
            <person name="Bense V."/>
            <person name="Catcheside P."/>
            <person name="Chovatia M."/>
            <person name="Cooper J."/>
            <person name="Damon W."/>
            <person name="Desjardin D."/>
            <person name="Finy P."/>
            <person name="Geml J."/>
            <person name="Haridas S."/>
            <person name="Hughes K."/>
            <person name="Justo A."/>
            <person name="Karasinski D."/>
            <person name="Kautmanova I."/>
            <person name="Kiss B."/>
            <person name="Kocsube S."/>
            <person name="Kotiranta H."/>
            <person name="LaButti K.M."/>
            <person name="Lechner B.E."/>
            <person name="Liimatainen K."/>
            <person name="Lipzen A."/>
            <person name="Lukacs Z."/>
            <person name="Mihaltcheva S."/>
            <person name="Morgado L.N."/>
            <person name="Niskanen T."/>
            <person name="Noordeloos M.E."/>
            <person name="Ohm R.A."/>
            <person name="Ortiz-Santana B."/>
            <person name="Ovrebo C."/>
            <person name="Racz N."/>
            <person name="Riley R."/>
            <person name="Savchenko A."/>
            <person name="Shiryaev A."/>
            <person name="Soop K."/>
            <person name="Spirin V."/>
            <person name="Szebenyi C."/>
            <person name="Tomsovsky M."/>
            <person name="Tulloss R.E."/>
            <person name="Uehling J."/>
            <person name="Grigoriev I.V."/>
            <person name="Vagvolgyi C."/>
            <person name="Papp T."/>
            <person name="Martin F.M."/>
            <person name="Miettinen O."/>
            <person name="Hibbett D.S."/>
            <person name="Nagy L.G."/>
        </authorList>
    </citation>
    <scope>NUCLEOTIDE SEQUENCE [LARGE SCALE GENOMIC DNA]</scope>
    <source>
        <strain evidence="1 2">NL-1719</strain>
    </source>
</reference>
<evidence type="ECO:0000313" key="2">
    <source>
        <dbReference type="Proteomes" id="UP000308600"/>
    </source>
</evidence>